<dbReference type="Gene3D" id="3.40.50.2000">
    <property type="entry name" value="Glycogen Phosphorylase B"/>
    <property type="match status" value="1"/>
</dbReference>
<keyword evidence="5" id="KW-1185">Reference proteome</keyword>
<comment type="caution">
    <text evidence="4">The sequence shown here is derived from an EMBL/GenBank/DDBJ whole genome shotgun (WGS) entry which is preliminary data.</text>
</comment>
<dbReference type="CDD" id="cd03809">
    <property type="entry name" value="GT4_MtfB-like"/>
    <property type="match status" value="1"/>
</dbReference>
<dbReference type="AlphaFoldDB" id="A0A502ES24"/>
<feature type="repeat" description="TPR" evidence="2">
    <location>
        <begin position="73"/>
        <end position="106"/>
    </location>
</feature>
<dbReference type="Pfam" id="PF00534">
    <property type="entry name" value="Glycos_transf_1"/>
    <property type="match status" value="1"/>
</dbReference>
<accession>A0A502ES24</accession>
<dbReference type="PROSITE" id="PS50005">
    <property type="entry name" value="TPR"/>
    <property type="match status" value="2"/>
</dbReference>
<dbReference type="EMBL" id="RCZP01000071">
    <property type="protein sequence ID" value="TPG39914.1"/>
    <property type="molecule type" value="Genomic_DNA"/>
</dbReference>
<keyword evidence="1 4" id="KW-0808">Transferase</keyword>
<sequence length="757" mass="84242">MFAGVKTFLQIGDKARDACDWYRARDAYKRALDKDPSLAHIWVQYGHALKESGDYQEAVAAYKQAIKLRPGDADAHVQLGHVLKLMGQSSEAAAAYRRALEVEPECDEAQRELVHLGEIAGSPMLISTGTAAVHHIAFDVSDLLQYFMAARLPTGIQRVQIEVIRNFAEQPSVDFDFSIVCFTKQTDFWLDIPVSLFQKLCRLAVSGGETDAPEWQAVCAELHRAIDTGRPAAFPQGAYILNLGTSWWLQNYFLNLRSAKARFGVRYVPFVHDCIPIMTPEHCVTELTRDFISWITGAFQHADHILVNSNATAADVAKVAAVLGHKIEDPVVVPLDADYRRANSEVLRDSGAAVAEQLLSAHDLLGKPFVLFVSTIESRKNHLLAFSAWLTLIKRHGSQKVPKLVCVGNHGWLNDAIHAKLIASSLLRERVVMLSKISDAELEGLYRNCLFTLYPSSYEGWGLPVTESLCYGKVPIVANVSSLPEAGGDFAEYIDPSSERELVSAAERLLFDEEYRAVREEKIAREFQPRPWSAVAKQIVAQIRAWALESESAAPPRQAEYAKTAKVWPYEIVPGRYYSLAENTETNIWPGMVPGEILRQGDAWWWPEPWGCWTKPRPARLAMLVELPSEESALIFLGIRGVQGVPSTVTITIEGAGNRRSWIEADQTKWLLVRLPPTSSGKRLIQITVRADKSTDFREGTKGADHRIASLGVLGVMVCAETDTASRLRFLECVTFGDMSEAMGVPPVRTEYFVHAQ</sequence>
<name>A0A502ES24_9PROT</name>
<dbReference type="SUPFAM" id="SSF53756">
    <property type="entry name" value="UDP-Glycosyltransferase/glycogen phosphorylase"/>
    <property type="match status" value="1"/>
</dbReference>
<dbReference type="RefSeq" id="WP_140887378.1">
    <property type="nucleotide sequence ID" value="NZ_RCZP01000071.1"/>
</dbReference>
<organism evidence="4 5">
    <name type="scientific">Muricoccus nepalensis</name>
    <dbReference type="NCBI Taxonomy" id="1854500"/>
    <lineage>
        <taxon>Bacteria</taxon>
        <taxon>Pseudomonadati</taxon>
        <taxon>Pseudomonadota</taxon>
        <taxon>Alphaproteobacteria</taxon>
        <taxon>Acetobacterales</taxon>
        <taxon>Roseomonadaceae</taxon>
        <taxon>Muricoccus</taxon>
    </lineage>
</organism>
<keyword evidence="2" id="KW-0802">TPR repeat</keyword>
<proteinExistence type="predicted"/>
<dbReference type="InterPro" id="IPR011990">
    <property type="entry name" value="TPR-like_helical_dom_sf"/>
</dbReference>
<dbReference type="GO" id="GO:0016757">
    <property type="term" value="F:glycosyltransferase activity"/>
    <property type="evidence" value="ECO:0007669"/>
    <property type="project" value="InterPro"/>
</dbReference>
<evidence type="ECO:0000313" key="5">
    <source>
        <dbReference type="Proteomes" id="UP000317078"/>
    </source>
</evidence>
<evidence type="ECO:0000256" key="1">
    <source>
        <dbReference type="ARBA" id="ARBA00022679"/>
    </source>
</evidence>
<feature type="repeat" description="TPR" evidence="2">
    <location>
        <begin position="39"/>
        <end position="72"/>
    </location>
</feature>
<feature type="domain" description="Glycosyl transferase family 1" evidence="3">
    <location>
        <begin position="366"/>
        <end position="521"/>
    </location>
</feature>
<reference evidence="4 5" key="1">
    <citation type="journal article" date="2019" name="Environ. Microbiol.">
        <title>Species interactions and distinct microbial communities in high Arctic permafrost affected cryosols are associated with the CH4 and CO2 gas fluxes.</title>
        <authorList>
            <person name="Altshuler I."/>
            <person name="Hamel J."/>
            <person name="Turney S."/>
            <person name="Magnuson E."/>
            <person name="Levesque R."/>
            <person name="Greer C."/>
            <person name="Whyte L.G."/>
        </authorList>
    </citation>
    <scope>NUCLEOTIDE SEQUENCE [LARGE SCALE GENOMIC DNA]</scope>
    <source>
        <strain evidence="4 5">S9.3B</strain>
    </source>
</reference>
<protein>
    <submittedName>
        <fullName evidence="4">Glycosyltransferase</fullName>
    </submittedName>
</protein>
<dbReference type="PANTHER" id="PTHR46401:SF2">
    <property type="entry name" value="GLYCOSYLTRANSFERASE WBBK-RELATED"/>
    <property type="match status" value="1"/>
</dbReference>
<evidence type="ECO:0000256" key="2">
    <source>
        <dbReference type="PROSITE-ProRule" id="PRU00339"/>
    </source>
</evidence>
<dbReference type="Gene3D" id="1.25.40.10">
    <property type="entry name" value="Tetratricopeptide repeat domain"/>
    <property type="match status" value="2"/>
</dbReference>
<gene>
    <name evidence="4" type="ORF">EAH89_29040</name>
</gene>
<dbReference type="Pfam" id="PF13414">
    <property type="entry name" value="TPR_11"/>
    <property type="match status" value="1"/>
</dbReference>
<dbReference type="InterPro" id="IPR019734">
    <property type="entry name" value="TPR_rpt"/>
</dbReference>
<dbReference type="PROSITE" id="PS50293">
    <property type="entry name" value="TPR_REGION"/>
    <property type="match status" value="2"/>
</dbReference>
<dbReference type="SMART" id="SM00028">
    <property type="entry name" value="TPR"/>
    <property type="match status" value="3"/>
</dbReference>
<dbReference type="InterPro" id="IPR001296">
    <property type="entry name" value="Glyco_trans_1"/>
</dbReference>
<dbReference type="PANTHER" id="PTHR46401">
    <property type="entry name" value="GLYCOSYLTRANSFERASE WBBK-RELATED"/>
    <property type="match status" value="1"/>
</dbReference>
<dbReference type="Proteomes" id="UP000317078">
    <property type="component" value="Unassembled WGS sequence"/>
</dbReference>
<dbReference type="SUPFAM" id="SSF48452">
    <property type="entry name" value="TPR-like"/>
    <property type="match status" value="1"/>
</dbReference>
<evidence type="ECO:0000313" key="4">
    <source>
        <dbReference type="EMBL" id="TPG39914.1"/>
    </source>
</evidence>
<dbReference type="OrthoDB" id="9790710at2"/>
<evidence type="ECO:0000259" key="3">
    <source>
        <dbReference type="Pfam" id="PF00534"/>
    </source>
</evidence>